<keyword evidence="1" id="KW-0472">Membrane</keyword>
<evidence type="ECO:0000313" key="2">
    <source>
        <dbReference type="EMBL" id="MPM45703.1"/>
    </source>
</evidence>
<keyword evidence="1" id="KW-0812">Transmembrane</keyword>
<proteinExistence type="predicted"/>
<comment type="caution">
    <text evidence="2">The sequence shown here is derived from an EMBL/GenBank/DDBJ whole genome shotgun (WGS) entry which is preliminary data.</text>
</comment>
<feature type="transmembrane region" description="Helical" evidence="1">
    <location>
        <begin position="21"/>
        <end position="40"/>
    </location>
</feature>
<dbReference type="EMBL" id="VSSQ01010982">
    <property type="protein sequence ID" value="MPM45703.1"/>
    <property type="molecule type" value="Genomic_DNA"/>
</dbReference>
<keyword evidence="1" id="KW-1133">Transmembrane helix</keyword>
<organism evidence="2">
    <name type="scientific">bioreactor metagenome</name>
    <dbReference type="NCBI Taxonomy" id="1076179"/>
    <lineage>
        <taxon>unclassified sequences</taxon>
        <taxon>metagenomes</taxon>
        <taxon>ecological metagenomes</taxon>
    </lineage>
</organism>
<protein>
    <submittedName>
        <fullName evidence="2">Uncharacterized protein</fullName>
    </submittedName>
</protein>
<sequence length="117" mass="13487">MVKNVGKHYRINRKCLVERQIIFPVELFQGIVHLAGIFSFKIIDWFQYAQGRTAMHVRLVHQCLVAGKGDHSCADFHIVGTQSDQLFSQYVFELCHGLGNHGIIFRLNHSFVFNKLT</sequence>
<accession>A0A645A4D4</accession>
<gene>
    <name evidence="2" type="ORF">SDC9_92394</name>
</gene>
<reference evidence="2" key="1">
    <citation type="submission" date="2019-08" db="EMBL/GenBank/DDBJ databases">
        <authorList>
            <person name="Kucharzyk K."/>
            <person name="Murdoch R.W."/>
            <person name="Higgins S."/>
            <person name="Loffler F."/>
        </authorList>
    </citation>
    <scope>NUCLEOTIDE SEQUENCE</scope>
</reference>
<name>A0A645A4D4_9ZZZZ</name>
<evidence type="ECO:0000256" key="1">
    <source>
        <dbReference type="SAM" id="Phobius"/>
    </source>
</evidence>
<dbReference type="AlphaFoldDB" id="A0A645A4D4"/>